<comment type="caution">
    <text evidence="2">The sequence shown here is derived from an EMBL/GenBank/DDBJ whole genome shotgun (WGS) entry which is preliminary data.</text>
</comment>
<dbReference type="InterPro" id="IPR009072">
    <property type="entry name" value="Histone-fold"/>
</dbReference>
<proteinExistence type="inferred from homology"/>
<name>A0ABR4QD95_9CEST</name>
<dbReference type="SUPFAM" id="SSF47113">
    <property type="entry name" value="Histone-fold"/>
    <property type="match status" value="1"/>
</dbReference>
<dbReference type="Proteomes" id="UP001651158">
    <property type="component" value="Unassembled WGS sequence"/>
</dbReference>
<evidence type="ECO:0000313" key="2">
    <source>
        <dbReference type="EMBL" id="KAL5107454.1"/>
    </source>
</evidence>
<protein>
    <submittedName>
        <fullName evidence="2">Histone H2B</fullName>
    </submittedName>
</protein>
<reference evidence="2 3" key="1">
    <citation type="journal article" date="2022" name="Front. Cell. Infect. Microbiol.">
        <title>The Genomes of Two Strains of Taenia crassiceps the Animal Model for the Study of Human Cysticercosis.</title>
        <authorList>
            <person name="Bobes R.J."/>
            <person name="Estrada K."/>
            <person name="Rios-Valencia D.G."/>
            <person name="Calderon-Gallegos A."/>
            <person name="de la Torre P."/>
            <person name="Carrero J.C."/>
            <person name="Sanchez-Flores A."/>
            <person name="Laclette J.P."/>
        </authorList>
    </citation>
    <scope>NUCLEOTIDE SEQUENCE [LARGE SCALE GENOMIC DNA]</scope>
    <source>
        <strain evidence="2">WFUcys</strain>
    </source>
</reference>
<keyword evidence="3" id="KW-1185">Reference proteome</keyword>
<organism evidence="2 3">
    <name type="scientific">Taenia crassiceps</name>
    <dbReference type="NCBI Taxonomy" id="6207"/>
    <lineage>
        <taxon>Eukaryota</taxon>
        <taxon>Metazoa</taxon>
        <taxon>Spiralia</taxon>
        <taxon>Lophotrochozoa</taxon>
        <taxon>Platyhelminthes</taxon>
        <taxon>Cestoda</taxon>
        <taxon>Eucestoda</taxon>
        <taxon>Cyclophyllidea</taxon>
        <taxon>Taeniidae</taxon>
        <taxon>Taenia</taxon>
    </lineage>
</organism>
<accession>A0ABR4QD95</accession>
<dbReference type="EMBL" id="JAKROA010000004">
    <property type="protein sequence ID" value="KAL5107454.1"/>
    <property type="molecule type" value="Genomic_DNA"/>
</dbReference>
<dbReference type="SMART" id="SM00427">
    <property type="entry name" value="H2B"/>
    <property type="match status" value="1"/>
</dbReference>
<dbReference type="PRINTS" id="PR00621">
    <property type="entry name" value="HISTONEH2B"/>
</dbReference>
<dbReference type="InterPro" id="IPR000558">
    <property type="entry name" value="Histone_H2B"/>
</dbReference>
<comment type="similarity">
    <text evidence="1">Belongs to the histone H2B family.</text>
</comment>
<evidence type="ECO:0000313" key="3">
    <source>
        <dbReference type="Proteomes" id="UP001651158"/>
    </source>
</evidence>
<dbReference type="Gene3D" id="1.10.20.10">
    <property type="entry name" value="Histone, subunit A"/>
    <property type="match status" value="1"/>
</dbReference>
<gene>
    <name evidence="2" type="ORF">TcWFU_002466</name>
</gene>
<sequence length="97" mass="11188">MLVDVELALVEHFASKLLLFLRCGRVEEMKEMHTRHRYYFEGHPMTAESSRLVYYNRRSTITRREIYTVVGLLLPDVLAKHAASEGAKAVTKYTGSK</sequence>
<evidence type="ECO:0000256" key="1">
    <source>
        <dbReference type="ARBA" id="ARBA00006846"/>
    </source>
</evidence>
<dbReference type="PANTHER" id="PTHR23428">
    <property type="entry name" value="HISTONE H2B"/>
    <property type="match status" value="1"/>
</dbReference>